<feature type="coiled-coil region" evidence="1">
    <location>
        <begin position="582"/>
        <end position="623"/>
    </location>
</feature>
<evidence type="ECO:0000256" key="3">
    <source>
        <dbReference type="SAM" id="Phobius"/>
    </source>
</evidence>
<evidence type="ECO:0000259" key="4">
    <source>
        <dbReference type="PROSITE" id="PS50006"/>
    </source>
</evidence>
<keyword evidence="3" id="KW-1133">Transmembrane helix</keyword>
<dbReference type="PROSITE" id="PS50006">
    <property type="entry name" value="FHA_DOMAIN"/>
    <property type="match status" value="1"/>
</dbReference>
<feature type="region of interest" description="Disordered" evidence="2">
    <location>
        <begin position="1"/>
        <end position="113"/>
    </location>
</feature>
<dbReference type="SMART" id="SM00240">
    <property type="entry name" value="FHA"/>
    <property type="match status" value="1"/>
</dbReference>
<feature type="coiled-coil region" evidence="1">
    <location>
        <begin position="471"/>
        <end position="512"/>
    </location>
</feature>
<dbReference type="GO" id="GO:0005737">
    <property type="term" value="C:cytoplasm"/>
    <property type="evidence" value="ECO:0007669"/>
    <property type="project" value="TreeGrafter"/>
</dbReference>
<dbReference type="InterPro" id="IPR000253">
    <property type="entry name" value="FHA_dom"/>
</dbReference>
<feature type="compositionally biased region" description="Polar residues" evidence="2">
    <location>
        <begin position="440"/>
        <end position="449"/>
    </location>
</feature>
<proteinExistence type="predicted"/>
<dbReference type="InterPro" id="IPR008984">
    <property type="entry name" value="SMAD_FHA_dom_sf"/>
</dbReference>
<feature type="compositionally biased region" description="Polar residues" evidence="2">
    <location>
        <begin position="302"/>
        <end position="312"/>
    </location>
</feature>
<protein>
    <recommendedName>
        <fullName evidence="4">FHA domain-containing protein</fullName>
    </recommendedName>
</protein>
<dbReference type="Proteomes" id="UP001412239">
    <property type="component" value="Unassembled WGS sequence"/>
</dbReference>
<dbReference type="AlphaFoldDB" id="A0A292PIZ5"/>
<organism evidence="5 6">
    <name type="scientific">Tuber aestivum</name>
    <name type="common">summer truffle</name>
    <dbReference type="NCBI Taxonomy" id="59557"/>
    <lineage>
        <taxon>Eukaryota</taxon>
        <taxon>Fungi</taxon>
        <taxon>Dikarya</taxon>
        <taxon>Ascomycota</taxon>
        <taxon>Pezizomycotina</taxon>
        <taxon>Pezizomycetes</taxon>
        <taxon>Pezizales</taxon>
        <taxon>Tuberaceae</taxon>
        <taxon>Tuber</taxon>
    </lineage>
</organism>
<dbReference type="SUPFAM" id="SSF49879">
    <property type="entry name" value="SMAD/FHA domain"/>
    <property type="match status" value="1"/>
</dbReference>
<feature type="compositionally biased region" description="Low complexity" evidence="2">
    <location>
        <begin position="81"/>
        <end position="92"/>
    </location>
</feature>
<feature type="region of interest" description="Disordered" evidence="2">
    <location>
        <begin position="692"/>
        <end position="716"/>
    </location>
</feature>
<accession>A0A292PIZ5</accession>
<gene>
    <name evidence="5" type="ORF">GSTUAT00008358001</name>
</gene>
<feature type="compositionally biased region" description="Polar residues" evidence="2">
    <location>
        <begin position="102"/>
        <end position="113"/>
    </location>
</feature>
<keyword evidence="3" id="KW-0812">Transmembrane</keyword>
<evidence type="ECO:0000256" key="1">
    <source>
        <dbReference type="SAM" id="Coils"/>
    </source>
</evidence>
<dbReference type="PANTHER" id="PTHR15715:SF46">
    <property type="entry name" value="TO VACUOLE TARGETING VPS64, PUTATIVE (AFU_ORTHOLOGUE AFUA_2G02420)-RELATED"/>
    <property type="match status" value="1"/>
</dbReference>
<keyword evidence="6" id="KW-1185">Reference proteome</keyword>
<dbReference type="CDD" id="cd22679">
    <property type="entry name" value="FHA_SLMAP"/>
    <property type="match status" value="1"/>
</dbReference>
<feature type="region of interest" description="Disordered" evidence="2">
    <location>
        <begin position="302"/>
        <end position="340"/>
    </location>
</feature>
<dbReference type="Pfam" id="PF00498">
    <property type="entry name" value="FHA"/>
    <property type="match status" value="1"/>
</dbReference>
<dbReference type="Gene3D" id="2.60.200.20">
    <property type="match status" value="1"/>
</dbReference>
<evidence type="ECO:0000256" key="2">
    <source>
        <dbReference type="SAM" id="MobiDB-lite"/>
    </source>
</evidence>
<name>A0A292PIZ5_9PEZI</name>
<dbReference type="EMBL" id="LN891197">
    <property type="protein sequence ID" value="CUS07562.1"/>
    <property type="molecule type" value="Genomic_DNA"/>
</dbReference>
<evidence type="ECO:0000313" key="5">
    <source>
        <dbReference type="EMBL" id="CUS07562.1"/>
    </source>
</evidence>
<feature type="compositionally biased region" description="Low complexity" evidence="2">
    <location>
        <begin position="313"/>
        <end position="328"/>
    </location>
</feature>
<evidence type="ECO:0000313" key="6">
    <source>
        <dbReference type="Proteomes" id="UP001412239"/>
    </source>
</evidence>
<sequence length="751" mass="81798">MTAVAQPPNFHSVPRSWNGGGQSNLNSMTHDDVARIFTKGQRPSSVSSASSSTSGTSNGSETPNGSWGNSVNGKKKGVSRAAARGANTAWAAKPDIMRVPGGSNQAQGGSLTGSNSSINGNHQTMPILPSQHIVSGQTQQNGGSLPPSYLMLLSLNGTFDRKFIPLPYWPDTLRIGRQTNNKTMPTQNNGYFDSKVLSRQHAEIWAEKPNGRVWIRDIKSSNGTFVNGQRLSQENRDSEPHELRAEDVLELGIDIVGEDNKTIIHHKVAARVEHAGLQTPNVGNFDLNFGDIDPMNSVSMMNPQNNSVPPQNASIRGRSGSQGSRSSAMGGGQASHRQPQMMIAPVTMEMVVKKLNYELQAAKQQSQDLQRTSEVFDSLLNSRPIAALGHIAPSANPAPTEPLPAPPVPVHTGPAQKRVSAPPLIPPSTHVQEHLRGQQVYDSSRNTPKLRSEKTEGPEPPQQLHGLVGALEEAHRELQAKTVRVKELEETLKRERSAREVAEVRAARLENASRAVRESSRERGFKEFDAEKIRADETIGLSDEVHELRNEKLLDGQPEALDDEDRDIYDDHTVSVKVDPSAQGAAEAAERLQRRVEQMMAELQSAKEEIERYKRQAEVAEHEGVKSKRTLSEMVEKIRKDEQARKLLHEKEAASQTDSVAVKNTGIQVLSGDMVESGGDFHLNGVIKPTGGKVAPLNGSRGSGQMGSKRSKESNLTISKRDAAPYASIIGVMLIGVGLMAVLNRWHKVES</sequence>
<feature type="region of interest" description="Disordered" evidence="2">
    <location>
        <begin position="411"/>
        <end position="462"/>
    </location>
</feature>
<feature type="domain" description="FHA" evidence="4">
    <location>
        <begin position="173"/>
        <end position="231"/>
    </location>
</feature>
<feature type="transmembrane region" description="Helical" evidence="3">
    <location>
        <begin position="723"/>
        <end position="743"/>
    </location>
</feature>
<feature type="compositionally biased region" description="Low complexity" evidence="2">
    <location>
        <begin position="44"/>
        <end position="66"/>
    </location>
</feature>
<dbReference type="PANTHER" id="PTHR15715">
    <property type="entry name" value="CENTROSOMAL PROTEIN OF 170 KDA"/>
    <property type="match status" value="1"/>
</dbReference>
<dbReference type="InterPro" id="IPR051176">
    <property type="entry name" value="Cent_Immune-Sig_Mod"/>
</dbReference>
<reference evidence="5" key="1">
    <citation type="submission" date="2015-10" db="EMBL/GenBank/DDBJ databases">
        <authorList>
            <person name="Regsiter A."/>
            <person name="william w."/>
        </authorList>
    </citation>
    <scope>NUCLEOTIDE SEQUENCE</scope>
    <source>
        <strain evidence="5">Montdore</strain>
    </source>
</reference>
<keyword evidence="3" id="KW-0472">Membrane</keyword>
<keyword evidence="1" id="KW-0175">Coiled coil</keyword>